<keyword evidence="2" id="KW-0784">Thiamine biosynthesis</keyword>
<dbReference type="GO" id="GO:0009228">
    <property type="term" value="P:thiamine biosynthetic process"/>
    <property type="evidence" value="ECO:0007669"/>
    <property type="project" value="UniProtKB-KW"/>
</dbReference>
<evidence type="ECO:0000256" key="4">
    <source>
        <dbReference type="ARBA" id="ARBA00049872"/>
    </source>
</evidence>
<comment type="catalytic activity">
    <reaction evidence="4">
        <text>glycine + O2 + H2O = glyoxylate + H2O2 + NH4(+)</text>
        <dbReference type="Rhea" id="RHEA:11532"/>
        <dbReference type="ChEBI" id="CHEBI:15377"/>
        <dbReference type="ChEBI" id="CHEBI:15379"/>
        <dbReference type="ChEBI" id="CHEBI:16240"/>
        <dbReference type="ChEBI" id="CHEBI:28938"/>
        <dbReference type="ChEBI" id="CHEBI:36655"/>
        <dbReference type="ChEBI" id="CHEBI:57305"/>
        <dbReference type="EC" id="1.4.3.19"/>
    </reaction>
</comment>
<reference evidence="8 9" key="1">
    <citation type="submission" date="2019-03" db="EMBL/GenBank/DDBJ databases">
        <title>Genomics of glacier-inhabiting Cryobacterium strains.</title>
        <authorList>
            <person name="Liu Q."/>
            <person name="Xin Y.-H."/>
        </authorList>
    </citation>
    <scope>NUCLEOTIDE SEQUENCE [LARGE SCALE GENOMIC DNA]</scope>
    <source>
        <strain evidence="8 9">CGMCC 1.4292</strain>
    </source>
</reference>
<dbReference type="SUPFAM" id="SSF51905">
    <property type="entry name" value="FAD/NAD(P)-binding domain"/>
    <property type="match status" value="1"/>
</dbReference>
<dbReference type="InterPro" id="IPR006076">
    <property type="entry name" value="FAD-dep_OxRdtase"/>
</dbReference>
<evidence type="ECO:0000259" key="7">
    <source>
        <dbReference type="Pfam" id="PF01266"/>
    </source>
</evidence>
<organism evidence="8 9">
    <name type="scientific">Cryobacterium psychrophilum</name>
    <dbReference type="NCBI Taxonomy" id="41988"/>
    <lineage>
        <taxon>Bacteria</taxon>
        <taxon>Bacillati</taxon>
        <taxon>Actinomycetota</taxon>
        <taxon>Actinomycetes</taxon>
        <taxon>Micrococcales</taxon>
        <taxon>Microbacteriaceae</taxon>
        <taxon>Cryobacterium</taxon>
    </lineage>
</organism>
<dbReference type="NCBIfam" id="TIGR02352">
    <property type="entry name" value="thiamin_ThiO"/>
    <property type="match status" value="1"/>
</dbReference>
<accession>A0A4Y8KLN5</accession>
<dbReference type="RefSeq" id="WP_134175764.1">
    <property type="nucleotide sequence ID" value="NZ_SODI01000002.1"/>
</dbReference>
<dbReference type="GO" id="GO:0005737">
    <property type="term" value="C:cytoplasm"/>
    <property type="evidence" value="ECO:0007669"/>
    <property type="project" value="TreeGrafter"/>
</dbReference>
<dbReference type="GO" id="GO:0050660">
    <property type="term" value="F:flavin adenine dinucleotide binding"/>
    <property type="evidence" value="ECO:0007669"/>
    <property type="project" value="InterPro"/>
</dbReference>
<dbReference type="AlphaFoldDB" id="A0A4Y8KLN5"/>
<dbReference type="InterPro" id="IPR036188">
    <property type="entry name" value="FAD/NAD-bd_sf"/>
</dbReference>
<dbReference type="SUPFAM" id="SSF54373">
    <property type="entry name" value="FAD-linked reductases, C-terminal domain"/>
    <property type="match status" value="1"/>
</dbReference>
<dbReference type="GO" id="GO:0009229">
    <property type="term" value="P:thiamine diphosphate biosynthetic process"/>
    <property type="evidence" value="ECO:0007669"/>
    <property type="project" value="UniProtKB-UniPathway"/>
</dbReference>
<feature type="region of interest" description="Disordered" evidence="6">
    <location>
        <begin position="332"/>
        <end position="366"/>
    </location>
</feature>
<feature type="domain" description="FAD dependent oxidoreductase" evidence="7">
    <location>
        <begin position="11"/>
        <end position="394"/>
    </location>
</feature>
<dbReference type="EMBL" id="SOHQ01000044">
    <property type="protein sequence ID" value="TFD75363.1"/>
    <property type="molecule type" value="Genomic_DNA"/>
</dbReference>
<protein>
    <recommendedName>
        <fullName evidence="5">glycine oxidase</fullName>
        <ecNumber evidence="5">1.4.3.19</ecNumber>
    </recommendedName>
</protein>
<evidence type="ECO:0000256" key="2">
    <source>
        <dbReference type="ARBA" id="ARBA00022977"/>
    </source>
</evidence>
<dbReference type="GO" id="GO:0043799">
    <property type="term" value="F:glycine oxidase activity"/>
    <property type="evidence" value="ECO:0007669"/>
    <property type="project" value="UniProtKB-EC"/>
</dbReference>
<dbReference type="InterPro" id="IPR012727">
    <property type="entry name" value="Gly_oxidase_ThiO"/>
</dbReference>
<dbReference type="Pfam" id="PF01266">
    <property type="entry name" value="DAO"/>
    <property type="match status" value="1"/>
</dbReference>
<dbReference type="Proteomes" id="UP000298218">
    <property type="component" value="Unassembled WGS sequence"/>
</dbReference>
<feature type="compositionally biased region" description="Low complexity" evidence="6">
    <location>
        <begin position="425"/>
        <end position="438"/>
    </location>
</feature>
<keyword evidence="9" id="KW-1185">Reference proteome</keyword>
<dbReference type="UniPathway" id="UPA00060"/>
<comment type="caution">
    <text evidence="8">The sequence shown here is derived from an EMBL/GenBank/DDBJ whole genome shotgun (WGS) entry which is preliminary data.</text>
</comment>
<evidence type="ECO:0000256" key="5">
    <source>
        <dbReference type="ARBA" id="ARBA00050018"/>
    </source>
</evidence>
<sequence length="438" mass="45893">MVEPAVLCTVDVAVIGAGIVGLGIAWAVAESGRTVAIIDPAPASGATYAAAGMLAAVSELHYKEEDLLELTLASAALYPDFVRPLSSDTGDTGYRMTRTLVVGADAADRQALADLRGAQLAQGLSVTPLRIREARALEPMLSSQLSGAFSVDDDHQVDPRRLAAQLLAAIKARATLDAWAHDHLIRQNAIGLLHSTQTDAASRVTGVSLVDGSTVRCDEVIVANGLGAANLDRLPAGLKLPLRPVYGDILRLRVPEHLRPLLTATIRGVVRGLPVYLVPRSDGTIVLGATSREDGSSAVSAGGVHRLLRDAQVLVPAVAELELVECTARARPGTPDNAPLLGRVSRRPVSPDSGPAPEGRDDEPGEVIPGLIVATGFFRHGVLLTPIAAQVCVQLLDGFVDARWLRFRPDRYSVPSESAAPIESAVPATPAAQEAAHV</sequence>
<comment type="pathway">
    <text evidence="1">Cofactor biosynthesis; thiamine diphosphate biosynthesis.</text>
</comment>
<gene>
    <name evidence="8" type="primary">thiO</name>
    <name evidence="8" type="ORF">E3T53_16325</name>
</gene>
<evidence type="ECO:0000256" key="3">
    <source>
        <dbReference type="ARBA" id="ARBA00023002"/>
    </source>
</evidence>
<evidence type="ECO:0000313" key="9">
    <source>
        <dbReference type="Proteomes" id="UP000298218"/>
    </source>
</evidence>
<dbReference type="EC" id="1.4.3.19" evidence="5"/>
<evidence type="ECO:0000256" key="6">
    <source>
        <dbReference type="SAM" id="MobiDB-lite"/>
    </source>
</evidence>
<feature type="region of interest" description="Disordered" evidence="6">
    <location>
        <begin position="418"/>
        <end position="438"/>
    </location>
</feature>
<keyword evidence="3 8" id="KW-0560">Oxidoreductase</keyword>
<proteinExistence type="predicted"/>
<dbReference type="Gene3D" id="3.30.9.10">
    <property type="entry name" value="D-Amino Acid Oxidase, subunit A, domain 2"/>
    <property type="match status" value="1"/>
</dbReference>
<evidence type="ECO:0000256" key="1">
    <source>
        <dbReference type="ARBA" id="ARBA00004948"/>
    </source>
</evidence>
<dbReference type="Gene3D" id="3.50.50.60">
    <property type="entry name" value="FAD/NAD(P)-binding domain"/>
    <property type="match status" value="1"/>
</dbReference>
<dbReference type="PANTHER" id="PTHR13847:SF289">
    <property type="entry name" value="GLYCINE OXIDASE"/>
    <property type="match status" value="1"/>
</dbReference>
<dbReference type="OrthoDB" id="3214401at2"/>
<evidence type="ECO:0000313" key="8">
    <source>
        <dbReference type="EMBL" id="TFD75363.1"/>
    </source>
</evidence>
<dbReference type="PANTHER" id="PTHR13847">
    <property type="entry name" value="SARCOSINE DEHYDROGENASE-RELATED"/>
    <property type="match status" value="1"/>
</dbReference>
<name>A0A4Y8KLN5_9MICO</name>